<evidence type="ECO:0000313" key="3">
    <source>
        <dbReference type="Proteomes" id="UP001165092"/>
    </source>
</evidence>
<evidence type="ECO:0000313" key="2">
    <source>
        <dbReference type="EMBL" id="GLU46071.1"/>
    </source>
</evidence>
<keyword evidence="3" id="KW-1185">Reference proteome</keyword>
<protein>
    <recommendedName>
        <fullName evidence="1">Endonuclease/exonuclease/phosphatase domain-containing protein</fullName>
    </recommendedName>
</protein>
<dbReference type="EMBL" id="BSQG01000001">
    <property type="protein sequence ID" value="GLU46071.1"/>
    <property type="molecule type" value="Genomic_DNA"/>
</dbReference>
<dbReference type="Pfam" id="PF03372">
    <property type="entry name" value="Exo_endo_phos"/>
    <property type="match status" value="1"/>
</dbReference>
<evidence type="ECO:0000259" key="1">
    <source>
        <dbReference type="Pfam" id="PF03372"/>
    </source>
</evidence>
<dbReference type="InterPro" id="IPR036691">
    <property type="entry name" value="Endo/exonu/phosph_ase_sf"/>
</dbReference>
<proteinExistence type="predicted"/>
<dbReference type="PANTHER" id="PTHR14859">
    <property type="entry name" value="CALCOFLUOR WHITE HYPERSENSITIVE PROTEIN PRECURSOR"/>
    <property type="match status" value="1"/>
</dbReference>
<dbReference type="GO" id="GO:0006506">
    <property type="term" value="P:GPI anchor biosynthetic process"/>
    <property type="evidence" value="ECO:0007669"/>
    <property type="project" value="TreeGrafter"/>
</dbReference>
<dbReference type="Gene3D" id="3.60.10.10">
    <property type="entry name" value="Endonuclease/exonuclease/phosphatase"/>
    <property type="match status" value="1"/>
</dbReference>
<dbReference type="GO" id="GO:0016020">
    <property type="term" value="C:membrane"/>
    <property type="evidence" value="ECO:0007669"/>
    <property type="project" value="GOC"/>
</dbReference>
<dbReference type="Proteomes" id="UP001165092">
    <property type="component" value="Unassembled WGS sequence"/>
</dbReference>
<organism evidence="2 3">
    <name type="scientific">Nocardiopsis ansamitocini</name>
    <dbReference type="NCBI Taxonomy" id="1670832"/>
    <lineage>
        <taxon>Bacteria</taxon>
        <taxon>Bacillati</taxon>
        <taxon>Actinomycetota</taxon>
        <taxon>Actinomycetes</taxon>
        <taxon>Streptosporangiales</taxon>
        <taxon>Nocardiopsidaceae</taxon>
        <taxon>Nocardiopsis</taxon>
    </lineage>
</organism>
<dbReference type="PANTHER" id="PTHR14859:SF1">
    <property type="entry name" value="PGAP2-INTERACTING PROTEIN"/>
    <property type="match status" value="1"/>
</dbReference>
<dbReference type="GO" id="GO:0003824">
    <property type="term" value="F:catalytic activity"/>
    <property type="evidence" value="ECO:0007669"/>
    <property type="project" value="InterPro"/>
</dbReference>
<dbReference type="SUPFAM" id="SSF56219">
    <property type="entry name" value="DNase I-like"/>
    <property type="match status" value="1"/>
</dbReference>
<feature type="domain" description="Endonuclease/exonuclease/phosphatase" evidence="1">
    <location>
        <begin position="10"/>
        <end position="221"/>
    </location>
</feature>
<dbReference type="InterPro" id="IPR005135">
    <property type="entry name" value="Endo/exonuclease/phosphatase"/>
</dbReference>
<comment type="caution">
    <text evidence="2">The sequence shown here is derived from an EMBL/GenBank/DDBJ whole genome shotgun (WGS) entry which is preliminary data.</text>
</comment>
<dbReference type="InterPro" id="IPR051916">
    <property type="entry name" value="GPI-anchor_lipid_remodeler"/>
</dbReference>
<dbReference type="AlphaFoldDB" id="A0A9W6P2U3"/>
<name>A0A9W6P2U3_9ACTN</name>
<reference evidence="2" key="1">
    <citation type="submission" date="2023-02" db="EMBL/GenBank/DDBJ databases">
        <title>Nocardiopsis ansamitocini NBRC 112285.</title>
        <authorList>
            <person name="Ichikawa N."/>
            <person name="Sato H."/>
            <person name="Tonouchi N."/>
        </authorList>
    </citation>
    <scope>NUCLEOTIDE SEQUENCE</scope>
    <source>
        <strain evidence="2">NBRC 112285</strain>
    </source>
</reference>
<gene>
    <name evidence="2" type="ORF">Nans01_04220</name>
</gene>
<sequence>MGPVATLRVLSYNVRSLRDDPEAVARVVKACRPDVLCLQEAPRLLGWRRKRRLLASRCGLRLAVNRRPGGLAILVRPEISVLLSHHHRLRRYRGLHLRALSLVVLNHQGHEALVAVTHLDLDPRARLQHAEELLALLARHQAPVVLAADVNELPGGPTWRLLTRAFTDTAELAPAGELFTFTARRPRTRIDAVLADPRFGVVGAGVPEEPSRADLVAATDHRPLLAELLLSY</sequence>
<accession>A0A9W6P2U3</accession>